<comment type="similarity">
    <text evidence="1">Belongs to the LytR/CpsA/Psr (LCP) family.</text>
</comment>
<keyword evidence="3" id="KW-1133">Transmembrane helix</keyword>
<comment type="caution">
    <text evidence="5">The sequence shown here is derived from an EMBL/GenBank/DDBJ whole genome shotgun (WGS) entry which is preliminary data.</text>
</comment>
<dbReference type="AlphaFoldDB" id="A0A917BTI5"/>
<feature type="domain" description="Cell envelope-related transcriptional attenuator" evidence="4">
    <location>
        <begin position="223"/>
        <end position="366"/>
    </location>
</feature>
<evidence type="ECO:0000256" key="1">
    <source>
        <dbReference type="ARBA" id="ARBA00006068"/>
    </source>
</evidence>
<evidence type="ECO:0000256" key="2">
    <source>
        <dbReference type="SAM" id="MobiDB-lite"/>
    </source>
</evidence>
<feature type="compositionally biased region" description="Polar residues" evidence="2">
    <location>
        <begin position="113"/>
        <end position="124"/>
    </location>
</feature>
<evidence type="ECO:0000313" key="6">
    <source>
        <dbReference type="Proteomes" id="UP000649179"/>
    </source>
</evidence>
<dbReference type="EMBL" id="BMKQ01000001">
    <property type="protein sequence ID" value="GGF56264.1"/>
    <property type="molecule type" value="Genomic_DNA"/>
</dbReference>
<dbReference type="PANTHER" id="PTHR33392:SF6">
    <property type="entry name" value="POLYISOPRENYL-TEICHOIC ACID--PEPTIDOGLYCAN TEICHOIC ACID TRANSFERASE TAGU"/>
    <property type="match status" value="1"/>
</dbReference>
<reference evidence="5" key="2">
    <citation type="submission" date="2020-09" db="EMBL/GenBank/DDBJ databases">
        <authorList>
            <person name="Sun Q."/>
            <person name="Zhou Y."/>
        </authorList>
    </citation>
    <scope>NUCLEOTIDE SEQUENCE</scope>
    <source>
        <strain evidence="5">CGMCC 1.16067</strain>
    </source>
</reference>
<name>A0A917BTI5_9ACTN</name>
<dbReference type="PANTHER" id="PTHR33392">
    <property type="entry name" value="POLYISOPRENYL-TEICHOIC ACID--PEPTIDOGLYCAN TEICHOIC ACID TRANSFERASE TAGU"/>
    <property type="match status" value="1"/>
</dbReference>
<dbReference type="NCBIfam" id="TIGR00350">
    <property type="entry name" value="lytR_cpsA_psr"/>
    <property type="match status" value="1"/>
</dbReference>
<evidence type="ECO:0000256" key="3">
    <source>
        <dbReference type="SAM" id="Phobius"/>
    </source>
</evidence>
<gene>
    <name evidence="5" type="ORF">GCM10011519_32760</name>
</gene>
<keyword evidence="3" id="KW-0812">Transmembrane</keyword>
<organism evidence="5 6">
    <name type="scientific">Marmoricola endophyticus</name>
    <dbReference type="NCBI Taxonomy" id="2040280"/>
    <lineage>
        <taxon>Bacteria</taxon>
        <taxon>Bacillati</taxon>
        <taxon>Actinomycetota</taxon>
        <taxon>Actinomycetes</taxon>
        <taxon>Propionibacteriales</taxon>
        <taxon>Nocardioidaceae</taxon>
        <taxon>Marmoricola</taxon>
    </lineage>
</organism>
<dbReference type="Proteomes" id="UP000649179">
    <property type="component" value="Unassembled WGS sequence"/>
</dbReference>
<reference evidence="5" key="1">
    <citation type="journal article" date="2014" name="Int. J. Syst. Evol. Microbiol.">
        <title>Complete genome sequence of Corynebacterium casei LMG S-19264T (=DSM 44701T), isolated from a smear-ripened cheese.</title>
        <authorList>
            <consortium name="US DOE Joint Genome Institute (JGI-PGF)"/>
            <person name="Walter F."/>
            <person name="Albersmeier A."/>
            <person name="Kalinowski J."/>
            <person name="Ruckert C."/>
        </authorList>
    </citation>
    <scope>NUCLEOTIDE SEQUENCE</scope>
    <source>
        <strain evidence="5">CGMCC 1.16067</strain>
    </source>
</reference>
<sequence length="459" mass="49285">MSAVLPGQYHQSHQPQKNRRAAQVPIRRAGSVAGMSEQSGRGGGDEPRYDWLYGGGSDRPSEDRPAPVGGRGRQSGPPSADRGADRGVDRGAGQGADADATRMIRTQPREQPRSAQASPEQQRPVSPRPLAPEPTRERRSRGGLKRPTVWRVVKVVVLVWIVFLVAVPFWAWSKVEKVDAAPSGSRPAEQPGTTYLLVGSDSRAGLTPEERKRLGTGDAGGQRTDTIMLLHVGSGPNLLLSIPRDSIVPIPGHGTGKINAAFAYGGPKLLVQTIEQSTGVRVDDYVEIGMGGVVNAVDAVGGVQICTPKRLVDRRAKLRLSKGCHDDVDGATALAYTRSRHTQRLGDIDRAKNQRAVVSQVGSKVKSPLTVLNPFRYVGVAKAGSQSLVVNEGMSVFAMGRFAWAMTRVNGDNGLTCSMPIRDQAIHWDRDRALRLMNLIKTDQTSKVGGLCTPTGFPA</sequence>
<accession>A0A917BTI5</accession>
<evidence type="ECO:0000313" key="5">
    <source>
        <dbReference type="EMBL" id="GGF56264.1"/>
    </source>
</evidence>
<protein>
    <recommendedName>
        <fullName evidence="4">Cell envelope-related transcriptional attenuator domain-containing protein</fullName>
    </recommendedName>
</protein>
<proteinExistence type="inferred from homology"/>
<feature type="region of interest" description="Disordered" evidence="2">
    <location>
        <begin position="1"/>
        <end position="143"/>
    </location>
</feature>
<keyword evidence="3" id="KW-0472">Membrane</keyword>
<dbReference type="InterPro" id="IPR050922">
    <property type="entry name" value="LytR/CpsA/Psr_CW_biosynth"/>
</dbReference>
<dbReference type="InterPro" id="IPR004474">
    <property type="entry name" value="LytR_CpsA_psr"/>
</dbReference>
<keyword evidence="6" id="KW-1185">Reference proteome</keyword>
<feature type="compositionally biased region" description="Basic and acidic residues" evidence="2">
    <location>
        <begin position="99"/>
        <end position="112"/>
    </location>
</feature>
<feature type="region of interest" description="Disordered" evidence="2">
    <location>
        <begin position="180"/>
        <end position="220"/>
    </location>
</feature>
<dbReference type="Pfam" id="PF03816">
    <property type="entry name" value="LytR_cpsA_psr"/>
    <property type="match status" value="1"/>
</dbReference>
<evidence type="ECO:0000259" key="4">
    <source>
        <dbReference type="Pfam" id="PF03816"/>
    </source>
</evidence>
<feature type="transmembrane region" description="Helical" evidence="3">
    <location>
        <begin position="148"/>
        <end position="172"/>
    </location>
</feature>
<dbReference type="Gene3D" id="3.40.630.190">
    <property type="entry name" value="LCP protein"/>
    <property type="match status" value="1"/>
</dbReference>